<evidence type="ECO:0000313" key="2">
    <source>
        <dbReference type="EMBL" id="ADB37118.1"/>
    </source>
</evidence>
<dbReference type="KEGG" id="sli:Slin_1067"/>
<dbReference type="Proteomes" id="UP000002028">
    <property type="component" value="Chromosome"/>
</dbReference>
<dbReference type="EMBL" id="CP001769">
    <property type="protein sequence ID" value="ADB37118.1"/>
    <property type="molecule type" value="Genomic_DNA"/>
</dbReference>
<gene>
    <name evidence="2" type="ordered locus">Slin_1067</name>
</gene>
<reference evidence="2 3" key="1">
    <citation type="journal article" date="2010" name="Stand. Genomic Sci.">
        <title>Complete genome sequence of Spirosoma linguale type strain (1).</title>
        <authorList>
            <person name="Lail K."/>
            <person name="Sikorski J."/>
            <person name="Saunders E."/>
            <person name="Lapidus A."/>
            <person name="Glavina Del Rio T."/>
            <person name="Copeland A."/>
            <person name="Tice H."/>
            <person name="Cheng J.-F."/>
            <person name="Lucas S."/>
            <person name="Nolan M."/>
            <person name="Bruce D."/>
            <person name="Goodwin L."/>
            <person name="Pitluck S."/>
            <person name="Ivanova N."/>
            <person name="Mavromatis K."/>
            <person name="Ovchinnikova G."/>
            <person name="Pati A."/>
            <person name="Chen A."/>
            <person name="Palaniappan K."/>
            <person name="Land M."/>
            <person name="Hauser L."/>
            <person name="Chang Y.-J."/>
            <person name="Jeffries C.D."/>
            <person name="Chain P."/>
            <person name="Brettin T."/>
            <person name="Detter J.C."/>
            <person name="Schuetze A."/>
            <person name="Rohde M."/>
            <person name="Tindall B.J."/>
            <person name="Goeker M."/>
            <person name="Bristow J."/>
            <person name="Eisen J.A."/>
            <person name="Markowitz V."/>
            <person name="Hugenholtz P."/>
            <person name="Kyrpides N.C."/>
            <person name="Klenk H.-P."/>
            <person name="Chen F."/>
        </authorList>
    </citation>
    <scope>NUCLEOTIDE SEQUENCE [LARGE SCALE GENOMIC DNA]</scope>
    <source>
        <strain evidence="3">ATCC 33905 / DSM 74 / LMG 10896 / Claus 1</strain>
    </source>
</reference>
<dbReference type="Gene3D" id="1.20.120.450">
    <property type="entry name" value="dinb family like domain"/>
    <property type="match status" value="1"/>
</dbReference>
<sequence length="188" mass="21528">MAYRLGWVMLKQVVNRMKAQEINIQNQLRGDCAAFIKWADTLSDERFMAQVDRKWSVAEVMQHLYLSARPVARLLVGPRDVLNQWGKPEVPVRGYDEVAQAYKNILATGVKAPAGMSPRPEDTQIGRSDMVKRFEGIYDDLISAVEVWPLHELDEYCIPHPVLGKLSVREMLYFTSIHTQHHLGLVKL</sequence>
<accession>D2QJZ6</accession>
<proteinExistence type="predicted"/>
<organism evidence="2 3">
    <name type="scientific">Spirosoma linguale (strain ATCC 33905 / DSM 74 / LMG 10896 / Claus 1)</name>
    <dbReference type="NCBI Taxonomy" id="504472"/>
    <lineage>
        <taxon>Bacteria</taxon>
        <taxon>Pseudomonadati</taxon>
        <taxon>Bacteroidota</taxon>
        <taxon>Cytophagia</taxon>
        <taxon>Cytophagales</taxon>
        <taxon>Cytophagaceae</taxon>
        <taxon>Spirosoma</taxon>
    </lineage>
</organism>
<evidence type="ECO:0000259" key="1">
    <source>
        <dbReference type="Pfam" id="PF12867"/>
    </source>
</evidence>
<evidence type="ECO:0000313" key="3">
    <source>
        <dbReference type="Proteomes" id="UP000002028"/>
    </source>
</evidence>
<name>D2QJZ6_SPILD</name>
<dbReference type="SUPFAM" id="SSF109854">
    <property type="entry name" value="DinB/YfiT-like putative metalloenzymes"/>
    <property type="match status" value="1"/>
</dbReference>
<dbReference type="eggNOG" id="COG2318">
    <property type="taxonomic scope" value="Bacteria"/>
</dbReference>
<dbReference type="InterPro" id="IPR034660">
    <property type="entry name" value="DinB/YfiT-like"/>
</dbReference>
<feature type="domain" description="DinB-like" evidence="1">
    <location>
        <begin position="33"/>
        <end position="185"/>
    </location>
</feature>
<protein>
    <recommendedName>
        <fullName evidence="1">DinB-like domain-containing protein</fullName>
    </recommendedName>
</protein>
<keyword evidence="3" id="KW-1185">Reference proteome</keyword>
<dbReference type="Pfam" id="PF12867">
    <property type="entry name" value="DinB_2"/>
    <property type="match status" value="1"/>
</dbReference>
<dbReference type="InterPro" id="IPR024775">
    <property type="entry name" value="DinB-like"/>
</dbReference>
<dbReference type="HOGENOM" id="CLU_104166_0_0_10"/>
<dbReference type="AlphaFoldDB" id="D2QJZ6"/>